<dbReference type="Proteomes" id="UP000613580">
    <property type="component" value="Unassembled WGS sequence"/>
</dbReference>
<dbReference type="OrthoDB" id="2269034at2759"/>
<gene>
    <name evidence="1" type="ORF">HMN09_00148700</name>
</gene>
<dbReference type="EMBL" id="JACAZE010000002">
    <property type="protein sequence ID" value="KAF7320640.1"/>
    <property type="molecule type" value="Genomic_DNA"/>
</dbReference>
<name>A0A8H6TN50_MYCCL</name>
<evidence type="ECO:0000313" key="2">
    <source>
        <dbReference type="Proteomes" id="UP000613580"/>
    </source>
</evidence>
<reference evidence="1" key="1">
    <citation type="submission" date="2020-05" db="EMBL/GenBank/DDBJ databases">
        <title>Mycena genomes resolve the evolution of fungal bioluminescence.</title>
        <authorList>
            <person name="Tsai I.J."/>
        </authorList>
    </citation>
    <scope>NUCLEOTIDE SEQUENCE</scope>
    <source>
        <strain evidence="1">110903Hualien_Pintung</strain>
    </source>
</reference>
<protein>
    <submittedName>
        <fullName evidence="1">F-box domain-containing protein</fullName>
    </submittedName>
</protein>
<keyword evidence="2" id="KW-1185">Reference proteome</keyword>
<comment type="caution">
    <text evidence="1">The sequence shown here is derived from an EMBL/GenBank/DDBJ whole genome shotgun (WGS) entry which is preliminary data.</text>
</comment>
<sequence length="371" mass="41563">MARYDENPHSNAVLRSRLSCINLTVIELESKLEALRGEQSEIAALLDDIVYPVLSVPPEIKLRIFAFASASPVLGNAEDYRELDSGPLLLAGVCRDWRQLVCGAPELWSTLRIVQERKRSNTRQLVEAVELWLLRSAARPLQLSFSSQHVNRSRLAPALASCAPRICSLDWEVDFDATIDEALKGRLGKLQYLGISAGSRWTAFESAPQLTHAKVLLWTRNPQLPWSQIKYLQLSFATRDPDAILRFLLTTTAVETLAADDNHVSLLLPTLATEASSPGVLPNLKHLIVRYSVRDFQYLWNPKSSLDFLLLKEFLDVRLEPQGHEAAKIRSLEIVLLSHEECTEEIHLAKEMLAKGGFAEKGLKIRVASGR</sequence>
<evidence type="ECO:0000313" key="1">
    <source>
        <dbReference type="EMBL" id="KAF7320640.1"/>
    </source>
</evidence>
<proteinExistence type="predicted"/>
<organism evidence="1 2">
    <name type="scientific">Mycena chlorophos</name>
    <name type="common">Agaric fungus</name>
    <name type="synonym">Agaricus chlorophos</name>
    <dbReference type="NCBI Taxonomy" id="658473"/>
    <lineage>
        <taxon>Eukaryota</taxon>
        <taxon>Fungi</taxon>
        <taxon>Dikarya</taxon>
        <taxon>Basidiomycota</taxon>
        <taxon>Agaricomycotina</taxon>
        <taxon>Agaricomycetes</taxon>
        <taxon>Agaricomycetidae</taxon>
        <taxon>Agaricales</taxon>
        <taxon>Marasmiineae</taxon>
        <taxon>Mycenaceae</taxon>
        <taxon>Mycena</taxon>
    </lineage>
</organism>
<accession>A0A8H6TN50</accession>
<dbReference type="AlphaFoldDB" id="A0A8H6TN50"/>